<dbReference type="InterPro" id="IPR011234">
    <property type="entry name" value="Fumarylacetoacetase-like_C"/>
</dbReference>
<proteinExistence type="inferred from homology"/>
<dbReference type="GO" id="GO:0005739">
    <property type="term" value="C:mitochondrion"/>
    <property type="evidence" value="ECO:0007669"/>
    <property type="project" value="TreeGrafter"/>
</dbReference>
<dbReference type="GO" id="GO:0019752">
    <property type="term" value="P:carboxylic acid metabolic process"/>
    <property type="evidence" value="ECO:0007669"/>
    <property type="project" value="UniProtKB-ARBA"/>
</dbReference>
<reference evidence="6 7" key="1">
    <citation type="journal article" date="2017" name="BMC Genomics">
        <title>Chromosome level assembly and secondary metabolite potential of the parasitic fungus Cordyceps militaris.</title>
        <authorList>
            <person name="Kramer G.J."/>
            <person name="Nodwell J.R."/>
        </authorList>
    </citation>
    <scope>NUCLEOTIDE SEQUENCE [LARGE SCALE GENOMIC DNA]</scope>
    <source>
        <strain evidence="6 7">ATCC 34164</strain>
    </source>
</reference>
<dbReference type="SUPFAM" id="SSF56529">
    <property type="entry name" value="FAH"/>
    <property type="match status" value="1"/>
</dbReference>
<evidence type="ECO:0000256" key="1">
    <source>
        <dbReference type="ARBA" id="ARBA00010211"/>
    </source>
</evidence>
<dbReference type="PANTHER" id="PTHR11820:SF7">
    <property type="entry name" value="ACYLPYRUVASE FAHD1, MITOCHONDRIAL"/>
    <property type="match status" value="1"/>
</dbReference>
<dbReference type="VEuPathDB" id="FungiDB:A9K55_006685"/>
<keyword evidence="4" id="KW-0812">Transmembrane</keyword>
<keyword evidence="2" id="KW-0479">Metal-binding</keyword>
<keyword evidence="4" id="KW-1133">Transmembrane helix</keyword>
<dbReference type="InterPro" id="IPR036663">
    <property type="entry name" value="Fumarylacetoacetase_C_sf"/>
</dbReference>
<name>A0A2H4SD29_CORMI</name>
<dbReference type="Gene3D" id="3.90.850.10">
    <property type="entry name" value="Fumarylacetoacetase-like, C-terminal domain"/>
    <property type="match status" value="1"/>
</dbReference>
<organism evidence="6 7">
    <name type="scientific">Cordyceps militaris</name>
    <name type="common">Caterpillar fungus</name>
    <name type="synonym">Clavaria militaris</name>
    <dbReference type="NCBI Taxonomy" id="73501"/>
    <lineage>
        <taxon>Eukaryota</taxon>
        <taxon>Fungi</taxon>
        <taxon>Dikarya</taxon>
        <taxon>Ascomycota</taxon>
        <taxon>Pezizomycotina</taxon>
        <taxon>Sordariomycetes</taxon>
        <taxon>Hypocreomycetidae</taxon>
        <taxon>Hypocreales</taxon>
        <taxon>Cordycipitaceae</taxon>
        <taxon>Cordyceps</taxon>
    </lineage>
</organism>
<evidence type="ECO:0000259" key="5">
    <source>
        <dbReference type="Pfam" id="PF01557"/>
    </source>
</evidence>
<dbReference type="GO" id="GO:0018773">
    <property type="term" value="F:acetylpyruvate hydrolase activity"/>
    <property type="evidence" value="ECO:0007669"/>
    <property type="project" value="TreeGrafter"/>
</dbReference>
<comment type="similarity">
    <text evidence="1">Belongs to the FAH family.</text>
</comment>
<keyword evidence="4" id="KW-0472">Membrane</keyword>
<feature type="region of interest" description="Disordered" evidence="3">
    <location>
        <begin position="1"/>
        <end position="26"/>
    </location>
</feature>
<dbReference type="GO" id="GO:0046872">
    <property type="term" value="F:metal ion binding"/>
    <property type="evidence" value="ECO:0007669"/>
    <property type="project" value="UniProtKB-KW"/>
</dbReference>
<feature type="compositionally biased region" description="Low complexity" evidence="3">
    <location>
        <begin position="12"/>
        <end position="25"/>
    </location>
</feature>
<evidence type="ECO:0000313" key="7">
    <source>
        <dbReference type="Proteomes" id="UP000323067"/>
    </source>
</evidence>
<evidence type="ECO:0000256" key="3">
    <source>
        <dbReference type="SAM" id="MobiDB-lite"/>
    </source>
</evidence>
<sequence length="304" mass="33199">MCGSASDRGEESPPSSDASPEARSSVGINQHQKSKYNYHSRPQLNLFLSSFVCVFNPVFIMFALRRTMATMSPQASILKQAGKVVCIGRNYADHIAELSNAKPKQPFFFLKPPSSMLLPGEGPCVRPKGVDMHFEVELALVMGKTVRDLKPDDLTGALEAIKAYAIAIDMTARNTQNEAKRKGLPWDIAKGFDTFLPMSGVIPKEAIADPHEVELFLEVNGQVRQRGSTNLMIFRIPRILSDISRVMTLQPGDVVLTGTPAGVGPAVPGDKVRAGVRVAGRELLEGKIEVAVEESTRDYEFAET</sequence>
<dbReference type="OrthoDB" id="74910at2759"/>
<accession>A0A2H4SD29</accession>
<dbReference type="FunFam" id="3.90.850.10:FF:000003">
    <property type="entry name" value="Fumarylacetoacetate hydrolase domain-containing 1"/>
    <property type="match status" value="1"/>
</dbReference>
<dbReference type="Pfam" id="PF01557">
    <property type="entry name" value="FAA_hydrolase"/>
    <property type="match status" value="1"/>
</dbReference>
<feature type="domain" description="Fumarylacetoacetase-like C-terminal" evidence="5">
    <location>
        <begin position="83"/>
        <end position="276"/>
    </location>
</feature>
<dbReference type="PANTHER" id="PTHR11820">
    <property type="entry name" value="ACYLPYRUVASE"/>
    <property type="match status" value="1"/>
</dbReference>
<evidence type="ECO:0000256" key="2">
    <source>
        <dbReference type="ARBA" id="ARBA00022723"/>
    </source>
</evidence>
<gene>
    <name evidence="6" type="ORF">A9K55_006685</name>
</gene>
<dbReference type="AlphaFoldDB" id="A0A2H4SD29"/>
<dbReference type="VEuPathDB" id="FungiDB:CCM_02220"/>
<protein>
    <submittedName>
        <fullName evidence="6">2-keto-4-pentenoate hydratase</fullName>
    </submittedName>
</protein>
<dbReference type="EMBL" id="CP023323">
    <property type="protein sequence ID" value="ATY61005.1"/>
    <property type="molecule type" value="Genomic_DNA"/>
</dbReference>
<dbReference type="Proteomes" id="UP000323067">
    <property type="component" value="Chromosome vi"/>
</dbReference>
<evidence type="ECO:0000256" key="4">
    <source>
        <dbReference type="SAM" id="Phobius"/>
    </source>
</evidence>
<feature type="transmembrane region" description="Helical" evidence="4">
    <location>
        <begin position="44"/>
        <end position="64"/>
    </location>
</feature>
<evidence type="ECO:0000313" key="6">
    <source>
        <dbReference type="EMBL" id="ATY61005.1"/>
    </source>
</evidence>